<reference evidence="5" key="1">
    <citation type="submission" date="2025-08" db="UniProtKB">
        <authorList>
            <consortium name="RefSeq"/>
        </authorList>
    </citation>
    <scope>IDENTIFICATION</scope>
    <source>
        <tissue evidence="5">Whole body</tissue>
    </source>
</reference>
<keyword evidence="4" id="KW-1185">Reference proteome</keyword>
<dbReference type="PANTHER" id="PTHR47027:SF20">
    <property type="entry name" value="REVERSE TRANSCRIPTASE-LIKE PROTEIN WITH RNA-DIRECTED DNA POLYMERASE DOMAIN"/>
    <property type="match status" value="1"/>
</dbReference>
<feature type="coiled-coil region" evidence="1">
    <location>
        <begin position="506"/>
        <end position="548"/>
    </location>
</feature>
<dbReference type="Gene3D" id="3.60.10.10">
    <property type="entry name" value="Endonuclease/exonuclease/phosphatase"/>
    <property type="match status" value="1"/>
</dbReference>
<feature type="coiled-coil region" evidence="1">
    <location>
        <begin position="432"/>
        <end position="470"/>
    </location>
</feature>
<feature type="region of interest" description="Disordered" evidence="2">
    <location>
        <begin position="86"/>
        <end position="110"/>
    </location>
</feature>
<dbReference type="SUPFAM" id="SSF56672">
    <property type="entry name" value="DNA/RNA polymerases"/>
    <property type="match status" value="1"/>
</dbReference>
<gene>
    <name evidence="5" type="primary">LOC112456319</name>
</gene>
<feature type="region of interest" description="Disordered" evidence="2">
    <location>
        <begin position="1178"/>
        <end position="1202"/>
    </location>
</feature>
<dbReference type="InterPro" id="IPR043502">
    <property type="entry name" value="DNA/RNA_pol_sf"/>
</dbReference>
<dbReference type="Proteomes" id="UP000504618">
    <property type="component" value="Unplaced"/>
</dbReference>
<dbReference type="GO" id="GO:0071897">
    <property type="term" value="P:DNA biosynthetic process"/>
    <property type="evidence" value="ECO:0007669"/>
    <property type="project" value="UniProtKB-ARBA"/>
</dbReference>
<dbReference type="OrthoDB" id="7684827at2759"/>
<dbReference type="GeneID" id="112456319"/>
<protein>
    <submittedName>
        <fullName evidence="5">Trichohyalin-like</fullName>
    </submittedName>
</protein>
<evidence type="ECO:0000259" key="3">
    <source>
        <dbReference type="PROSITE" id="PS50878"/>
    </source>
</evidence>
<dbReference type="InterPro" id="IPR036691">
    <property type="entry name" value="Endo/exonu/phosph_ase_sf"/>
</dbReference>
<dbReference type="PANTHER" id="PTHR47027">
    <property type="entry name" value="REVERSE TRANSCRIPTASE DOMAIN-CONTAINING PROTEIN"/>
    <property type="match status" value="1"/>
</dbReference>
<feature type="region of interest" description="Disordered" evidence="2">
    <location>
        <begin position="62"/>
        <end position="81"/>
    </location>
</feature>
<evidence type="ECO:0000256" key="1">
    <source>
        <dbReference type="SAM" id="Coils"/>
    </source>
</evidence>
<keyword evidence="1" id="KW-0175">Coiled coil</keyword>
<feature type="domain" description="Reverse transcriptase" evidence="3">
    <location>
        <begin position="556"/>
        <end position="802"/>
    </location>
</feature>
<name>A0A6J1Q0T4_9HYME</name>
<dbReference type="SUPFAM" id="SSF56219">
    <property type="entry name" value="DNase I-like"/>
    <property type="match status" value="1"/>
</dbReference>
<evidence type="ECO:0000256" key="2">
    <source>
        <dbReference type="SAM" id="MobiDB-lite"/>
    </source>
</evidence>
<dbReference type="InterPro" id="IPR000477">
    <property type="entry name" value="RT_dom"/>
</dbReference>
<feature type="region of interest" description="Disordered" evidence="2">
    <location>
        <begin position="305"/>
        <end position="328"/>
    </location>
</feature>
<dbReference type="RefSeq" id="XP_024874580.1">
    <property type="nucleotide sequence ID" value="XM_025018812.1"/>
</dbReference>
<evidence type="ECO:0000313" key="5">
    <source>
        <dbReference type="RefSeq" id="XP_024874580.1"/>
    </source>
</evidence>
<proteinExistence type="predicted"/>
<feature type="compositionally biased region" description="Basic and acidic residues" evidence="2">
    <location>
        <begin position="1188"/>
        <end position="1197"/>
    </location>
</feature>
<evidence type="ECO:0000313" key="4">
    <source>
        <dbReference type="Proteomes" id="UP000504618"/>
    </source>
</evidence>
<organism evidence="4 5">
    <name type="scientific">Temnothorax curvispinosus</name>
    <dbReference type="NCBI Taxonomy" id="300111"/>
    <lineage>
        <taxon>Eukaryota</taxon>
        <taxon>Metazoa</taxon>
        <taxon>Ecdysozoa</taxon>
        <taxon>Arthropoda</taxon>
        <taxon>Hexapoda</taxon>
        <taxon>Insecta</taxon>
        <taxon>Pterygota</taxon>
        <taxon>Neoptera</taxon>
        <taxon>Endopterygota</taxon>
        <taxon>Hymenoptera</taxon>
        <taxon>Apocrita</taxon>
        <taxon>Aculeata</taxon>
        <taxon>Formicoidea</taxon>
        <taxon>Formicidae</taxon>
        <taxon>Myrmicinae</taxon>
        <taxon>Temnothorax</taxon>
    </lineage>
</organism>
<dbReference type="CDD" id="cd01650">
    <property type="entry name" value="RT_nLTR_like"/>
    <property type="match status" value="1"/>
</dbReference>
<accession>A0A6J1Q0T4</accession>
<dbReference type="PROSITE" id="PS50878">
    <property type="entry name" value="RT_POL"/>
    <property type="match status" value="1"/>
</dbReference>
<feature type="region of interest" description="Disordered" evidence="2">
    <location>
        <begin position="1308"/>
        <end position="1353"/>
    </location>
</feature>
<sequence>MTARSPKKDSEISVKELGERMGEMMEEFRAVREELREGFKEQGRKMREEIEDLRREFREREKRWKEEREETNKQKEKMEERIRRLEEKMEERKEEKKEEERNGRGEVGEKMRELERRLERKEKEERRRNVVIRGLEVKEGGRRENAEKLLEGIGAKVKVTEVKRIGAGLENKDKDFWEGLKKEDVLVMLETWIGEKGWERIRGRLPKGYEWGVQMAKKKNKKGRAIGGMIMGIRKGLKEKGTAIEVEREGWIVGKVRTGGENWNIIGVYAKKEGMEEIVQELGDRMEKKEEGRYTIIGGDFNARTGQEGGRIEEEEGGGLGEGRRSKDKKVDKEGRLLVRSLEERGWEIFNGNVRGDEEGEFTFTGGRGGTVIDYIIGEGEVREKIVSMVVGERIDSDHHPLEIEVRRGEEEEGRRGGWKKRRRGVWNEEGTKRFREKIGEVEEKEEELNKEWEEMETRITEAIKEVEEELGNKKGKVGWWDEECREAKKETRRKLRDWRKKRGEASAYKERRKEFKEICKRKKEEENQRWERKVEEARREAEVWEIVNRERRQRRGIEEGIEEEEWKEHFMKLLGGVEGRVYTAILAERIREEIEGKRMVPHNQTGFRKGMGTIDNIYVLNYMVNRRLEKKGGKLIACFVDLKAAFDSVDRGILIKAMRERGIREGLVRRTEEMLRETKSRVRGGNELGEVFWTGRGVRQGCPLSPILFNVLLADLEEEMGRVKWGGIRLGGKRVYTLAYADDIVLIAEDEDQMRSLIERLEGYLGRKRLELNVGKTKIMRFRKGGGRDSKRKWRWEGKELEEVREFRYLGYVFQRNGGQEAQIRERIKKAAAVMGKVWGIGKRRFGKDWGKRLWLFDRLVWTVLSYGAEIWGWREREGMERMEERYIRWVLGADVRTPWYLVREELQREKLRGRAGMRAWRFEKKLEEGGGSELARAAWEELKEREREGKAGSDWERERGKFFEDRGVGLKEVEKMRGDGDEWFLKLFEGDRETQRRERWERIEKSEYNKWYKWIKGEGIPGYLKKGWGESRWGRVARYRLGNEIGESRYWEAEEKKKCRLCENKEETWEHVWEECRRWNSGKGSWQEAVGWVLDEEGRGEEWMLELEGERRSGKGDLEEVARMEREGRMIVEAVEGIVEEKLRKILREKKEEDRKKDERMEELEEKVRRLERKMERVEQGGGKRKREDSEESRAGKKKWWAGEGERNEDDFRKRNVVIRVEKEKWEGKETNWEKVKELFEEGLKVKVKVREVIVVGQRGIWLTILVKLGDEEEKRRVLEARRRAGNSIGVKIHEDKSVERRVREREDGRREVHKCTGRSAEEEITRRMEEKLLLSPEKEKEEGRERQQTK</sequence>
<dbReference type="Pfam" id="PF00078">
    <property type="entry name" value="RVT_1"/>
    <property type="match status" value="1"/>
</dbReference>